<accession>A0ABQ6CBX9</accession>
<keyword evidence="11" id="KW-1185">Reference proteome</keyword>
<dbReference type="NCBIfam" id="NF007126">
    <property type="entry name" value="PRK09567.1"/>
    <property type="match status" value="1"/>
</dbReference>
<keyword evidence="6" id="KW-0408">Iron</keyword>
<feature type="domain" description="Nitrite/sulphite reductase 4Fe-4S" evidence="8">
    <location>
        <begin position="432"/>
        <end position="547"/>
    </location>
</feature>
<proteinExistence type="inferred from homology"/>
<evidence type="ECO:0000256" key="1">
    <source>
        <dbReference type="ARBA" id="ARBA00010429"/>
    </source>
</evidence>
<dbReference type="Pfam" id="PF03460">
    <property type="entry name" value="NIR_SIR_ferr"/>
    <property type="match status" value="2"/>
</dbReference>
<dbReference type="InterPro" id="IPR051329">
    <property type="entry name" value="NIR_SIR_4Fe-4S"/>
</dbReference>
<keyword evidence="3" id="KW-0349">Heme</keyword>
<gene>
    <name evidence="10" type="primary">nirA</name>
    <name evidence="10" type="ORF">GCM10007874_03290</name>
</gene>
<evidence type="ECO:0000313" key="11">
    <source>
        <dbReference type="Proteomes" id="UP001156882"/>
    </source>
</evidence>
<keyword evidence="2" id="KW-0004">4Fe-4S</keyword>
<comment type="caution">
    <text evidence="10">The sequence shown here is derived from an EMBL/GenBank/DDBJ whole genome shotgun (WGS) entry which is preliminary data.</text>
</comment>
<dbReference type="InterPro" id="IPR012798">
    <property type="entry name" value="Cbl_synth_CobG-like"/>
</dbReference>
<dbReference type="InterPro" id="IPR006067">
    <property type="entry name" value="NO2/SO3_Rdtase_4Fe4S_dom"/>
</dbReference>
<reference evidence="11" key="1">
    <citation type="journal article" date="2019" name="Int. J. Syst. Evol. Microbiol.">
        <title>The Global Catalogue of Microorganisms (GCM) 10K type strain sequencing project: providing services to taxonomists for standard genome sequencing and annotation.</title>
        <authorList>
            <consortium name="The Broad Institute Genomics Platform"/>
            <consortium name="The Broad Institute Genome Sequencing Center for Infectious Disease"/>
            <person name="Wu L."/>
            <person name="Ma J."/>
        </authorList>
    </citation>
    <scope>NUCLEOTIDE SEQUENCE [LARGE SCALE GENOMIC DNA]</scope>
    <source>
        <strain evidence="11">NBRC 101365</strain>
    </source>
</reference>
<evidence type="ECO:0000256" key="7">
    <source>
        <dbReference type="ARBA" id="ARBA00023014"/>
    </source>
</evidence>
<dbReference type="PANTHER" id="PTHR32439:SF0">
    <property type="entry name" value="FERREDOXIN--NITRITE REDUCTASE, CHLOROPLASTIC"/>
    <property type="match status" value="1"/>
</dbReference>
<comment type="similarity">
    <text evidence="1">Belongs to the nitrite and sulfite reductase 4Fe-4S domain family.</text>
</comment>
<dbReference type="InterPro" id="IPR005117">
    <property type="entry name" value="NiRdtase/SiRdtase_haem-b_fer"/>
</dbReference>
<dbReference type="EMBL" id="BSPC01000005">
    <property type="protein sequence ID" value="GLS17314.1"/>
    <property type="molecule type" value="Genomic_DNA"/>
</dbReference>
<evidence type="ECO:0000259" key="9">
    <source>
        <dbReference type="Pfam" id="PF03460"/>
    </source>
</evidence>
<dbReference type="SUPFAM" id="SSF56014">
    <property type="entry name" value="Nitrite and sulphite reductase 4Fe-4S domain-like"/>
    <property type="match status" value="2"/>
</dbReference>
<evidence type="ECO:0000256" key="6">
    <source>
        <dbReference type="ARBA" id="ARBA00023004"/>
    </source>
</evidence>
<keyword evidence="4" id="KW-0479">Metal-binding</keyword>
<evidence type="ECO:0000256" key="2">
    <source>
        <dbReference type="ARBA" id="ARBA00022485"/>
    </source>
</evidence>
<dbReference type="RefSeq" id="WP_284310139.1">
    <property type="nucleotide sequence ID" value="NZ_BSPC01000005.1"/>
</dbReference>
<dbReference type="PANTHER" id="PTHR32439">
    <property type="entry name" value="FERREDOXIN--NITRITE REDUCTASE, CHLOROPLASTIC"/>
    <property type="match status" value="1"/>
</dbReference>
<evidence type="ECO:0000259" key="8">
    <source>
        <dbReference type="Pfam" id="PF01077"/>
    </source>
</evidence>
<dbReference type="Pfam" id="PF01077">
    <property type="entry name" value="NIR_SIR"/>
    <property type="match status" value="2"/>
</dbReference>
<keyword evidence="7" id="KW-0411">Iron-sulfur</keyword>
<dbReference type="NCBIfam" id="TIGR02435">
    <property type="entry name" value="CobG"/>
    <property type="match status" value="1"/>
</dbReference>
<feature type="domain" description="Nitrite/Sulfite reductase ferredoxin-like" evidence="9">
    <location>
        <begin position="352"/>
        <end position="418"/>
    </location>
</feature>
<dbReference type="PRINTS" id="PR00397">
    <property type="entry name" value="SIROHAEM"/>
</dbReference>
<evidence type="ECO:0000256" key="5">
    <source>
        <dbReference type="ARBA" id="ARBA00023002"/>
    </source>
</evidence>
<protein>
    <submittedName>
        <fullName evidence="10">Ferredoxin--nitrite reductase</fullName>
    </submittedName>
</protein>
<dbReference type="Proteomes" id="UP001156882">
    <property type="component" value="Unassembled WGS sequence"/>
</dbReference>
<evidence type="ECO:0000256" key="4">
    <source>
        <dbReference type="ARBA" id="ARBA00022723"/>
    </source>
</evidence>
<dbReference type="InterPro" id="IPR006066">
    <property type="entry name" value="NO2/SO3_Rdtase_FeS/sirohaem_BS"/>
</dbReference>
<evidence type="ECO:0000256" key="3">
    <source>
        <dbReference type="ARBA" id="ARBA00022617"/>
    </source>
</evidence>
<name>A0ABQ6CBX9_9HYPH</name>
<feature type="domain" description="Nitrite/Sulfite reductase ferredoxin-like" evidence="9">
    <location>
        <begin position="107"/>
        <end position="165"/>
    </location>
</feature>
<dbReference type="PROSITE" id="PS00365">
    <property type="entry name" value="NIR_SIR"/>
    <property type="match status" value="1"/>
</dbReference>
<dbReference type="Gene3D" id="3.30.413.10">
    <property type="entry name" value="Sulfite Reductase Hemoprotein, domain 1"/>
    <property type="match status" value="2"/>
</dbReference>
<organism evidence="10 11">
    <name type="scientific">Labrys miyagiensis</name>
    <dbReference type="NCBI Taxonomy" id="346912"/>
    <lineage>
        <taxon>Bacteria</taxon>
        <taxon>Pseudomonadati</taxon>
        <taxon>Pseudomonadota</taxon>
        <taxon>Alphaproteobacteria</taxon>
        <taxon>Hyphomicrobiales</taxon>
        <taxon>Xanthobacteraceae</taxon>
        <taxon>Labrys</taxon>
    </lineage>
</organism>
<keyword evidence="5" id="KW-0560">Oxidoreductase</keyword>
<dbReference type="Gene3D" id="3.90.480.10">
    <property type="entry name" value="Sulfite Reductase Hemoprotein,Domain 2"/>
    <property type="match status" value="1"/>
</dbReference>
<dbReference type="SUPFAM" id="SSF55124">
    <property type="entry name" value="Nitrite/Sulfite reductase N-terminal domain-like"/>
    <property type="match status" value="2"/>
</dbReference>
<sequence>MGNDFSADQKRYLEGFVSGMQAVRGAKTAPASPVPMGPDAAHLAAQDATVAAGKKLVDQEKWKRAEHPFDAYPRLKAQARDRAFPKPEDNFRWRYFGLFYVAPAQSSYMVRLRIPNGILTHWQFAGMADVAERMGGGYAHVTTRANLQIREVMPENAPAVVEAVQDLGLCSRGSGADNIRNVTGSATAGIDPQEIADTRPLAREWHYHILNDRSLYGLPRKFNVAFDGGGRIATLEETNDIGFQAVRIGGETWYRLILGGITGHRDLARPTGVFCRPEECCALADTIVRVFIDKGDRTNRTKARMKYVLDAIGFEAYLAAVEDKLGRKLVRLPEKDIAPRAPFDRAAHIGVHPQRQEGLNWIGVTLPVGKMEATQMRGLATIARDLGDGDIRLTIWQNLLISGVPDARIEVAKAAIEALDLDWKATSLRAGLVACTGATGCKFAAAHTKEHALEIAEHVDARLALDVPVNVHLTGCHHSCAQHYIGDIGLIGAKVTINDEGDQVEGYSIVVGGGFGDQARIGRELWHEVRAEDCRGKVEGLLRGYMSHRQGPEESFQAFTSRHELEDLKALAEKTELVSA</sequence>
<dbReference type="InterPro" id="IPR036136">
    <property type="entry name" value="Nit/Sulf_reduc_fer-like_dom_sf"/>
</dbReference>
<feature type="domain" description="Nitrite/sulphite reductase 4Fe-4S" evidence="8">
    <location>
        <begin position="176"/>
        <end position="328"/>
    </location>
</feature>
<evidence type="ECO:0000313" key="10">
    <source>
        <dbReference type="EMBL" id="GLS17314.1"/>
    </source>
</evidence>
<dbReference type="InterPro" id="IPR045854">
    <property type="entry name" value="NO2/SO3_Rdtase_4Fe4S_sf"/>
</dbReference>